<accession>A0A059AYS8</accession>
<evidence type="ECO:0000256" key="1">
    <source>
        <dbReference type="SAM" id="Phobius"/>
    </source>
</evidence>
<protein>
    <submittedName>
        <fullName evidence="2">Uncharacterized protein</fullName>
    </submittedName>
</protein>
<organism evidence="2">
    <name type="scientific">Eucalyptus grandis</name>
    <name type="common">Flooded gum</name>
    <dbReference type="NCBI Taxonomy" id="71139"/>
    <lineage>
        <taxon>Eukaryota</taxon>
        <taxon>Viridiplantae</taxon>
        <taxon>Streptophyta</taxon>
        <taxon>Embryophyta</taxon>
        <taxon>Tracheophyta</taxon>
        <taxon>Spermatophyta</taxon>
        <taxon>Magnoliopsida</taxon>
        <taxon>eudicotyledons</taxon>
        <taxon>Gunneridae</taxon>
        <taxon>Pentapetalae</taxon>
        <taxon>rosids</taxon>
        <taxon>malvids</taxon>
        <taxon>Myrtales</taxon>
        <taxon>Myrtaceae</taxon>
        <taxon>Myrtoideae</taxon>
        <taxon>Eucalypteae</taxon>
        <taxon>Eucalyptus</taxon>
    </lineage>
</organism>
<name>A0A059AYS8_EUCGR</name>
<sequence length="75" mass="8724">MPDGSPDKPITTFESDHNSRVRLFVKHIIFYLILIFKDISFNFFGTKSKEACELQLSFQPTSSFSWQVFHSIHSP</sequence>
<reference evidence="2" key="1">
    <citation type="submission" date="2013-07" db="EMBL/GenBank/DDBJ databases">
        <title>The genome of Eucalyptus grandis.</title>
        <authorList>
            <person name="Schmutz J."/>
            <person name="Hayes R."/>
            <person name="Myburg A."/>
            <person name="Tuskan G."/>
            <person name="Grattapaglia D."/>
            <person name="Rokhsar D.S."/>
        </authorList>
    </citation>
    <scope>NUCLEOTIDE SEQUENCE</scope>
    <source>
        <tissue evidence="2">Leaf extractions</tissue>
    </source>
</reference>
<keyword evidence="1" id="KW-1133">Transmembrane helix</keyword>
<keyword evidence="1" id="KW-0472">Membrane</keyword>
<dbReference type="Gramene" id="KCW59137">
    <property type="protein sequence ID" value="KCW59137"/>
    <property type="gene ID" value="EUGRSUZ_H01765"/>
</dbReference>
<dbReference type="InParanoid" id="A0A059AYS8"/>
<evidence type="ECO:0000313" key="2">
    <source>
        <dbReference type="EMBL" id="KCW59137.1"/>
    </source>
</evidence>
<keyword evidence="1" id="KW-0812">Transmembrane</keyword>
<proteinExistence type="predicted"/>
<dbReference type="AlphaFoldDB" id="A0A059AYS8"/>
<feature type="transmembrane region" description="Helical" evidence="1">
    <location>
        <begin position="28"/>
        <end position="45"/>
    </location>
</feature>
<gene>
    <name evidence="2" type="ORF">EUGRSUZ_H01765</name>
</gene>
<dbReference type="EMBL" id="KK198760">
    <property type="protein sequence ID" value="KCW59137.1"/>
    <property type="molecule type" value="Genomic_DNA"/>
</dbReference>